<comment type="caution">
    <text evidence="2">The sequence shown here is derived from an EMBL/GenBank/DDBJ whole genome shotgun (WGS) entry which is preliminary data.</text>
</comment>
<feature type="region of interest" description="Disordered" evidence="1">
    <location>
        <begin position="1"/>
        <end position="24"/>
    </location>
</feature>
<protein>
    <submittedName>
        <fullName evidence="2">Uncharacterized protein</fullName>
    </submittedName>
</protein>
<gene>
    <name evidence="2" type="ORF">AX774_g5131</name>
</gene>
<keyword evidence="3" id="KW-1185">Reference proteome</keyword>
<evidence type="ECO:0000256" key="1">
    <source>
        <dbReference type="SAM" id="MobiDB-lite"/>
    </source>
</evidence>
<evidence type="ECO:0000313" key="2">
    <source>
        <dbReference type="EMBL" id="OMH81408.1"/>
    </source>
</evidence>
<reference evidence="3" key="1">
    <citation type="submission" date="2017-01" db="EMBL/GenBank/DDBJ databases">
        <authorList>
            <person name="Wang Y."/>
            <person name="White M."/>
            <person name="Kvist S."/>
            <person name="Moncalvo J.-M."/>
        </authorList>
    </citation>
    <scope>NUCLEOTIDE SEQUENCE [LARGE SCALE GENOMIC DNA]</scope>
    <source>
        <strain evidence="3">COL-18-3</strain>
    </source>
</reference>
<evidence type="ECO:0000313" key="3">
    <source>
        <dbReference type="Proteomes" id="UP000188320"/>
    </source>
</evidence>
<organism evidence="2 3">
    <name type="scientific">Zancudomyces culisetae</name>
    <name type="common">Gut fungus</name>
    <name type="synonym">Smittium culisetae</name>
    <dbReference type="NCBI Taxonomy" id="1213189"/>
    <lineage>
        <taxon>Eukaryota</taxon>
        <taxon>Fungi</taxon>
        <taxon>Fungi incertae sedis</taxon>
        <taxon>Zoopagomycota</taxon>
        <taxon>Kickxellomycotina</taxon>
        <taxon>Harpellomycetes</taxon>
        <taxon>Harpellales</taxon>
        <taxon>Legeriomycetaceae</taxon>
        <taxon>Zancudomyces</taxon>
    </lineage>
</organism>
<name>A0A1R1PKA9_ZANCU</name>
<feature type="compositionally biased region" description="Basic and acidic residues" evidence="1">
    <location>
        <begin position="7"/>
        <end position="18"/>
    </location>
</feature>
<dbReference type="Proteomes" id="UP000188320">
    <property type="component" value="Unassembled WGS sequence"/>
</dbReference>
<dbReference type="EMBL" id="LSSK01000904">
    <property type="protein sequence ID" value="OMH81408.1"/>
    <property type="molecule type" value="Genomic_DNA"/>
</dbReference>
<accession>A0A1R1PKA9</accession>
<proteinExistence type="predicted"/>
<dbReference type="AlphaFoldDB" id="A0A1R1PKA9"/>
<sequence>MTSEDSNSSKEKTDRLGDDSPLDSLEIGNMRLTEFLDEIKSNIDNITLGSENLVPSQQQDSVNGTEKSDIASLYSSISKTEQAMDHVESRLDTILKMLDDVINEAKPENNADSTNIE</sequence>